<dbReference type="InterPro" id="IPR035979">
    <property type="entry name" value="RBD_domain_sf"/>
</dbReference>
<dbReference type="GO" id="GO:0005737">
    <property type="term" value="C:cytoplasm"/>
    <property type="evidence" value="ECO:0007669"/>
    <property type="project" value="TreeGrafter"/>
</dbReference>
<gene>
    <name evidence="4" type="ORF">BMR1_01G01340</name>
</gene>
<dbReference type="InterPro" id="IPR012677">
    <property type="entry name" value="Nucleotide-bd_a/b_plait_sf"/>
</dbReference>
<dbReference type="PANTHER" id="PTHR15481">
    <property type="entry name" value="RIBONUCLEIC ACID BINDING PROTEIN S1"/>
    <property type="match status" value="1"/>
</dbReference>
<reference evidence="4 5" key="2">
    <citation type="journal article" date="2013" name="PLoS ONE">
        <title>Whole genome mapping and re-organization of the nuclear and mitochondrial genomes of Babesia microti isolates.</title>
        <authorList>
            <person name="Cornillot E."/>
            <person name="Dassouli A."/>
            <person name="Garg A."/>
            <person name="Pachikara N."/>
            <person name="Randazzo S."/>
            <person name="Depoix D."/>
            <person name="Carcy B."/>
            <person name="Delbecq S."/>
            <person name="Frutos R."/>
            <person name="Silva J.C."/>
            <person name="Sutton R."/>
            <person name="Krause P.J."/>
            <person name="Mamoun C.B."/>
        </authorList>
    </citation>
    <scope>NUCLEOTIDE SEQUENCE [LARGE SCALE GENOMIC DNA]</scope>
    <source>
        <strain evidence="4 5">RI</strain>
    </source>
</reference>
<evidence type="ECO:0000259" key="3">
    <source>
        <dbReference type="PROSITE" id="PS50102"/>
    </source>
</evidence>
<accession>A0A1N6LWM8</accession>
<dbReference type="GO" id="GO:0000398">
    <property type="term" value="P:mRNA splicing, via spliceosome"/>
    <property type="evidence" value="ECO:0007669"/>
    <property type="project" value="TreeGrafter"/>
</dbReference>
<sequence length="79" mass="8831">MVESNNLIVFPLSPNVTNDHLIEIFSNYGTILNATITNETQNGGFKAIVTFSDKHQAEEARNALHHGYIDGNVVKVRYQ</sequence>
<dbReference type="OrthoDB" id="252020at2759"/>
<feature type="domain" description="RRM" evidence="3">
    <location>
        <begin position="5"/>
        <end position="79"/>
    </location>
</feature>
<dbReference type="PROSITE" id="PS50102">
    <property type="entry name" value="RRM"/>
    <property type="match status" value="1"/>
</dbReference>
<dbReference type="PANTHER" id="PTHR15481:SF0">
    <property type="entry name" value="LD23870P-RELATED"/>
    <property type="match status" value="1"/>
</dbReference>
<evidence type="ECO:0000256" key="1">
    <source>
        <dbReference type="ARBA" id="ARBA00022884"/>
    </source>
</evidence>
<dbReference type="GO" id="GO:0003723">
    <property type="term" value="F:RNA binding"/>
    <property type="evidence" value="ECO:0007669"/>
    <property type="project" value="UniProtKB-UniRule"/>
</dbReference>
<dbReference type="InterPro" id="IPR000504">
    <property type="entry name" value="RRM_dom"/>
</dbReference>
<reference evidence="4 5" key="1">
    <citation type="journal article" date="2012" name="Nucleic Acids Res.">
        <title>Sequencing of the smallest Apicomplexan genome from the human pathogen Babesia microti.</title>
        <authorList>
            <person name="Cornillot E."/>
            <person name="Hadj-Kaddour K."/>
            <person name="Dassouli A."/>
            <person name="Noel B."/>
            <person name="Ranwez V."/>
            <person name="Vacherie B."/>
            <person name="Augagneur Y."/>
            <person name="Bres V."/>
            <person name="Duclos A."/>
            <person name="Randazzo S."/>
            <person name="Carcy B."/>
            <person name="Debierre-Grockiego F."/>
            <person name="Delbecq S."/>
            <person name="Moubri-Menage K."/>
            <person name="Shams-Eldin H."/>
            <person name="Usmani-Brown S."/>
            <person name="Bringaud F."/>
            <person name="Wincker P."/>
            <person name="Vivares C.P."/>
            <person name="Schwarz R.T."/>
            <person name="Schetters T.P."/>
            <person name="Krause P.J."/>
            <person name="Gorenflot A."/>
            <person name="Berry V."/>
            <person name="Barbe V."/>
            <person name="Ben Mamoun C."/>
        </authorList>
    </citation>
    <scope>NUCLEOTIDE SEQUENCE [LARGE SCALE GENOMIC DNA]</scope>
    <source>
        <strain evidence="4 5">RI</strain>
    </source>
</reference>
<evidence type="ECO:0000313" key="5">
    <source>
        <dbReference type="Proteomes" id="UP000002899"/>
    </source>
</evidence>
<name>A0A1N6LWM8_BABMR</name>
<dbReference type="GO" id="GO:0061574">
    <property type="term" value="C:ASAP complex"/>
    <property type="evidence" value="ECO:0007669"/>
    <property type="project" value="TreeGrafter"/>
</dbReference>
<dbReference type="Pfam" id="PF00076">
    <property type="entry name" value="RRM_1"/>
    <property type="match status" value="1"/>
</dbReference>
<protein>
    <recommendedName>
        <fullName evidence="3">RRM domain-containing protein</fullName>
    </recommendedName>
</protein>
<proteinExistence type="predicted"/>
<dbReference type="AlphaFoldDB" id="A0A1N6LWM8"/>
<organism evidence="4 5">
    <name type="scientific">Babesia microti (strain RI)</name>
    <dbReference type="NCBI Taxonomy" id="1133968"/>
    <lineage>
        <taxon>Eukaryota</taxon>
        <taxon>Sar</taxon>
        <taxon>Alveolata</taxon>
        <taxon>Apicomplexa</taxon>
        <taxon>Aconoidasida</taxon>
        <taxon>Piroplasmida</taxon>
        <taxon>Babesiidae</taxon>
        <taxon>Babesia</taxon>
    </lineage>
</organism>
<evidence type="ECO:0000313" key="4">
    <source>
        <dbReference type="EMBL" id="SIO73275.1"/>
    </source>
</evidence>
<dbReference type="SMART" id="SM00360">
    <property type="entry name" value="RRM"/>
    <property type="match status" value="1"/>
</dbReference>
<reference evidence="4 5" key="3">
    <citation type="journal article" date="2016" name="Sci. Rep.">
        <title>Genome-wide diversity and gene expression profiling of Babesia microti isolates identify polymorphic genes that mediate host-pathogen interactions.</title>
        <authorList>
            <person name="Silva J.C."/>
            <person name="Cornillot E."/>
            <person name="McCracken C."/>
            <person name="Usmani-Brown S."/>
            <person name="Dwivedi A."/>
            <person name="Ifeonu O.O."/>
            <person name="Crabtree J."/>
            <person name="Gotia H.T."/>
            <person name="Virji A.Z."/>
            <person name="Reynes C."/>
            <person name="Colinge J."/>
            <person name="Kumar V."/>
            <person name="Lawres L."/>
            <person name="Pazzi J.E."/>
            <person name="Pablo J.V."/>
            <person name="Hung C."/>
            <person name="Brancato J."/>
            <person name="Kumari P."/>
            <person name="Orvis J."/>
            <person name="Tretina K."/>
            <person name="Chibucos M."/>
            <person name="Ott S."/>
            <person name="Sadzewicz L."/>
            <person name="Sengamalay N."/>
            <person name="Shetty A.C."/>
            <person name="Su Q."/>
            <person name="Tallon L."/>
            <person name="Fraser C.M."/>
            <person name="Frutos R."/>
            <person name="Molina D.M."/>
            <person name="Krause P.J."/>
            <person name="Ben Mamoun C."/>
        </authorList>
    </citation>
    <scope>NUCLEOTIDE SEQUENCE [LARGE SCALE GENOMIC DNA]</scope>
    <source>
        <strain evidence="4 5">RI</strain>
    </source>
</reference>
<dbReference type="Gene3D" id="3.30.70.330">
    <property type="match status" value="1"/>
</dbReference>
<dbReference type="Proteomes" id="UP000002899">
    <property type="component" value="Chromosome I"/>
</dbReference>
<evidence type="ECO:0000256" key="2">
    <source>
        <dbReference type="PROSITE-ProRule" id="PRU00176"/>
    </source>
</evidence>
<keyword evidence="5" id="KW-1185">Reference proteome</keyword>
<dbReference type="RefSeq" id="XP_012647341.2">
    <property type="nucleotide sequence ID" value="XM_012791887.2"/>
</dbReference>
<dbReference type="GO" id="GO:0005654">
    <property type="term" value="C:nucleoplasm"/>
    <property type="evidence" value="ECO:0007669"/>
    <property type="project" value="TreeGrafter"/>
</dbReference>
<dbReference type="SUPFAM" id="SSF54928">
    <property type="entry name" value="RNA-binding domain, RBD"/>
    <property type="match status" value="1"/>
</dbReference>
<dbReference type="KEGG" id="bmic:BMR1_01G01340"/>
<dbReference type="VEuPathDB" id="PiroplasmaDB:BMR1_01G01340"/>
<dbReference type="GeneID" id="24423346"/>
<keyword evidence="1 2" id="KW-0694">RNA-binding</keyword>
<dbReference type="CDD" id="cd00590">
    <property type="entry name" value="RRM_SF"/>
    <property type="match status" value="1"/>
</dbReference>
<dbReference type="EMBL" id="FO082871">
    <property type="protein sequence ID" value="SIO73275.1"/>
    <property type="molecule type" value="Genomic_DNA"/>
</dbReference>